<proteinExistence type="predicted"/>
<evidence type="ECO:0000313" key="1">
    <source>
        <dbReference type="EMBL" id="CAI9739828.1"/>
    </source>
</evidence>
<dbReference type="Proteomes" id="UP001162480">
    <property type="component" value="Chromosome 24"/>
</dbReference>
<dbReference type="EMBL" id="OX597837">
    <property type="protein sequence ID" value="CAI9739828.1"/>
    <property type="molecule type" value="Genomic_DNA"/>
</dbReference>
<name>A0AA36BT88_OCTVU</name>
<accession>A0AA36BT88</accession>
<evidence type="ECO:0000313" key="2">
    <source>
        <dbReference type="Proteomes" id="UP001162480"/>
    </source>
</evidence>
<reference evidence="1" key="1">
    <citation type="submission" date="2023-08" db="EMBL/GenBank/DDBJ databases">
        <authorList>
            <person name="Alioto T."/>
            <person name="Alioto T."/>
            <person name="Gomez Garrido J."/>
        </authorList>
    </citation>
    <scope>NUCLEOTIDE SEQUENCE</scope>
</reference>
<organism evidence="1 2">
    <name type="scientific">Octopus vulgaris</name>
    <name type="common">Common octopus</name>
    <dbReference type="NCBI Taxonomy" id="6645"/>
    <lineage>
        <taxon>Eukaryota</taxon>
        <taxon>Metazoa</taxon>
        <taxon>Spiralia</taxon>
        <taxon>Lophotrochozoa</taxon>
        <taxon>Mollusca</taxon>
        <taxon>Cephalopoda</taxon>
        <taxon>Coleoidea</taxon>
        <taxon>Octopodiformes</taxon>
        <taxon>Octopoda</taxon>
        <taxon>Incirrata</taxon>
        <taxon>Octopodidae</taxon>
        <taxon>Octopus</taxon>
    </lineage>
</organism>
<sequence>MCVYVHMMCIYIHMNFYVGVSRLADCGHCQPRLAPVPVARKKPHLIVAVCQPCLAPVQVARKKHTEWLALGRASSCRNTARSDWAWRSLLLNRPTHASMENGDDDDENICLSFSVSCRYMCVVYVCIFLYV</sequence>
<dbReference type="AlphaFoldDB" id="A0AA36BT88"/>
<gene>
    <name evidence="1" type="ORF">OCTVUL_1B031557</name>
</gene>
<protein>
    <submittedName>
        <fullName evidence="1">Uncharacterized protein</fullName>
    </submittedName>
</protein>
<keyword evidence="2" id="KW-1185">Reference proteome</keyword>